<comment type="caution">
    <text evidence="1">The sequence shown here is derived from an EMBL/GenBank/DDBJ whole genome shotgun (WGS) entry which is preliminary data.</text>
</comment>
<sequence length="72" mass="8259">MYGLYADASKRNEYRLRAKRWNGFQAAYDDTEVEVGEFSIRFSKVILPEMAALRFAVSEEDGTFIGQSFIPV</sequence>
<evidence type="ECO:0000313" key="1">
    <source>
        <dbReference type="EMBL" id="CAF4771103.1"/>
    </source>
</evidence>
<feature type="non-terminal residue" evidence="1">
    <location>
        <position position="72"/>
    </location>
</feature>
<reference evidence="1" key="1">
    <citation type="submission" date="2021-02" db="EMBL/GenBank/DDBJ databases">
        <authorList>
            <person name="Nowell W R."/>
        </authorList>
    </citation>
    <scope>NUCLEOTIDE SEQUENCE</scope>
</reference>
<dbReference type="AlphaFoldDB" id="A0A821MPW0"/>
<accession>A0A821MPW0</accession>
<evidence type="ECO:0000313" key="2">
    <source>
        <dbReference type="Proteomes" id="UP000663866"/>
    </source>
</evidence>
<dbReference type="Gene3D" id="2.60.40.150">
    <property type="entry name" value="C2 domain"/>
    <property type="match status" value="1"/>
</dbReference>
<keyword evidence="2" id="KW-1185">Reference proteome</keyword>
<gene>
    <name evidence="1" type="ORF">OVN521_LOCUS50830</name>
</gene>
<name>A0A821MPW0_9BILA</name>
<proteinExistence type="predicted"/>
<dbReference type="Proteomes" id="UP000663866">
    <property type="component" value="Unassembled WGS sequence"/>
</dbReference>
<protein>
    <submittedName>
        <fullName evidence="1">Uncharacterized protein</fullName>
    </submittedName>
</protein>
<dbReference type="InterPro" id="IPR035892">
    <property type="entry name" value="C2_domain_sf"/>
</dbReference>
<dbReference type="EMBL" id="CAJOBG010119090">
    <property type="protein sequence ID" value="CAF4771103.1"/>
    <property type="molecule type" value="Genomic_DNA"/>
</dbReference>
<organism evidence="1 2">
    <name type="scientific">Rotaria magnacalcarata</name>
    <dbReference type="NCBI Taxonomy" id="392030"/>
    <lineage>
        <taxon>Eukaryota</taxon>
        <taxon>Metazoa</taxon>
        <taxon>Spiralia</taxon>
        <taxon>Gnathifera</taxon>
        <taxon>Rotifera</taxon>
        <taxon>Eurotatoria</taxon>
        <taxon>Bdelloidea</taxon>
        <taxon>Philodinida</taxon>
        <taxon>Philodinidae</taxon>
        <taxon>Rotaria</taxon>
    </lineage>
</organism>